<organism evidence="1 2">
    <name type="scientific">Corynebacterium riegelii</name>
    <dbReference type="NCBI Taxonomy" id="156976"/>
    <lineage>
        <taxon>Bacteria</taxon>
        <taxon>Bacillati</taxon>
        <taxon>Actinomycetota</taxon>
        <taxon>Actinomycetes</taxon>
        <taxon>Mycobacteriales</taxon>
        <taxon>Corynebacteriaceae</taxon>
        <taxon>Corynebacterium</taxon>
    </lineage>
</organism>
<evidence type="ECO:0000313" key="1">
    <source>
        <dbReference type="EMBL" id="AKV58810.1"/>
    </source>
</evidence>
<evidence type="ECO:0000313" key="2">
    <source>
        <dbReference type="Proteomes" id="UP000060016"/>
    </source>
</evidence>
<dbReference type="PATRIC" id="fig|156976.3.peg.1209"/>
<keyword evidence="2" id="KW-1185">Reference proteome</keyword>
<name>A0A0K1RBL0_9CORY</name>
<protein>
    <submittedName>
        <fullName evidence="1">Uncharacterized protein</fullName>
    </submittedName>
</protein>
<dbReference type="RefSeq" id="WP_052205055.1">
    <property type="nucleotide sequence ID" value="NZ_BAAAGW010000018.1"/>
</dbReference>
<dbReference type="KEGG" id="crie:AK829_06085"/>
<sequence length="82" mass="9773">MKHFLIVFNRKTGERRIEEYTDAREAILRRLEEEQANHNPDVEIVVIGSSGLEHLKVTHSRYFRVEELPDFATYWAQEEKIS</sequence>
<accession>A0A0K1RBL0</accession>
<reference evidence="1 2" key="1">
    <citation type="submission" date="2015-08" db="EMBL/GenBank/DDBJ databases">
        <authorList>
            <person name="Babu N.S."/>
            <person name="Beckwith C.J."/>
            <person name="Beseler K.G."/>
            <person name="Brison A."/>
            <person name="Carone J.V."/>
            <person name="Caskin T.P."/>
            <person name="Diamond M."/>
            <person name="Durham M.E."/>
            <person name="Foxe J.M."/>
            <person name="Go M."/>
            <person name="Henderson B.A."/>
            <person name="Jones I.B."/>
            <person name="McGettigan J.A."/>
            <person name="Micheletti S.J."/>
            <person name="Nasrallah M.E."/>
            <person name="Ortiz D."/>
            <person name="Piller C.R."/>
            <person name="Privatt S.R."/>
            <person name="Schneider S.L."/>
            <person name="Sharp S."/>
            <person name="Smith T.C."/>
            <person name="Stanton J.D."/>
            <person name="Ullery H.E."/>
            <person name="Wilson R.J."/>
            <person name="Serrano M.G."/>
            <person name="Buck G."/>
            <person name="Lee V."/>
            <person name="Wang Y."/>
            <person name="Carvalho R."/>
            <person name="Voegtly L."/>
            <person name="Shi R."/>
            <person name="Duckworth R."/>
            <person name="Johnson A."/>
            <person name="Loviza R."/>
            <person name="Walstead R."/>
            <person name="Shah Z."/>
            <person name="Kiflezghi M."/>
            <person name="Wade K."/>
            <person name="Ball S.L."/>
            <person name="Bradley K.W."/>
            <person name="Asai D.J."/>
            <person name="Bowman C.A."/>
            <person name="Russell D.A."/>
            <person name="Pope W.H."/>
            <person name="Jacobs-Sera D."/>
            <person name="Hendrix R.W."/>
            <person name="Hatfull G.F."/>
        </authorList>
    </citation>
    <scope>NUCLEOTIDE SEQUENCE [LARGE SCALE GENOMIC DNA]</scope>
    <source>
        <strain evidence="1 2">PUDD_83A45</strain>
    </source>
</reference>
<dbReference type="STRING" id="156976.AK829_06085"/>
<dbReference type="AlphaFoldDB" id="A0A0K1RBL0"/>
<dbReference type="EMBL" id="CP012342">
    <property type="protein sequence ID" value="AKV58810.1"/>
    <property type="molecule type" value="Genomic_DNA"/>
</dbReference>
<gene>
    <name evidence="1" type="ORF">AK829_06085</name>
</gene>
<dbReference type="Proteomes" id="UP000060016">
    <property type="component" value="Chromosome"/>
</dbReference>
<proteinExistence type="predicted"/>